<dbReference type="PATRIC" id="fig|1618207.4.peg.746"/>
<dbReference type="HOGENOM" id="CLU_092618_1_1_11"/>
<dbReference type="KEGG" id="ari:UM93_03660"/>
<proteinExistence type="predicted"/>
<dbReference type="EMBL" id="CP011005">
    <property type="protein sequence ID" value="AJT42852.1"/>
    <property type="molecule type" value="Genomic_DNA"/>
</dbReference>
<dbReference type="PANTHER" id="PTHR37816">
    <property type="entry name" value="YALI0E33011P"/>
    <property type="match status" value="1"/>
</dbReference>
<sequence>MAASQRILLYGVTGSGKSTLARRLAHITGIPAHLVDEEIGWLPNWQERPIAEQREIAARLAAEERWIFDSAYGKFRDLVVPRAELIIGLDYSRLRTLSQLIRRTWRRIRNRELVCNGNVETLAKVFSRDSILGWHVKSFSRKRRTMRDLAARAARDSTAPRVLLFQTPAQTTEWLDSLSR</sequence>
<accession>A0A0D4C2D3</accession>
<evidence type="ECO:0008006" key="3">
    <source>
        <dbReference type="Google" id="ProtNLM"/>
    </source>
</evidence>
<reference evidence="1 2" key="1">
    <citation type="journal article" date="2015" name="Genome Announc.">
        <title>Complete Genome Sequencing of Protease-Producing Novel Arthrobacter sp. Strain IHBB 11108 Using PacBio Single-Molecule Real-Time Sequencing Technology.</title>
        <authorList>
            <person name="Kiran S."/>
            <person name="Swarnkar M.K."/>
            <person name="Pal M."/>
            <person name="Thakur R."/>
            <person name="Tewari R."/>
            <person name="Singh A.K."/>
            <person name="Gulati A."/>
        </authorList>
    </citation>
    <scope>NUCLEOTIDE SEQUENCE [LARGE SCALE GENOMIC DNA]</scope>
    <source>
        <strain evidence="1 2">IHBB 11108</strain>
    </source>
</reference>
<evidence type="ECO:0000313" key="1">
    <source>
        <dbReference type="EMBL" id="AJT42852.1"/>
    </source>
</evidence>
<evidence type="ECO:0000313" key="2">
    <source>
        <dbReference type="Proteomes" id="UP000061839"/>
    </source>
</evidence>
<dbReference type="OrthoDB" id="3199600at2"/>
<gene>
    <name evidence="1" type="ORF">UM93_03660</name>
</gene>
<keyword evidence="2" id="KW-1185">Reference proteome</keyword>
<dbReference type="Proteomes" id="UP000061839">
    <property type="component" value="Chromosome"/>
</dbReference>
<dbReference type="RefSeq" id="WP_045076818.1">
    <property type="nucleotide sequence ID" value="NZ_CP011005.1"/>
</dbReference>
<dbReference type="AlphaFoldDB" id="A0A0D4C2D3"/>
<protein>
    <recommendedName>
        <fullName evidence="3">Adenylate kinase</fullName>
    </recommendedName>
</protein>
<dbReference type="STRING" id="1618207.UM93_03660"/>
<dbReference type="PANTHER" id="PTHR37816:SF1">
    <property type="entry name" value="TOXIN"/>
    <property type="match status" value="1"/>
</dbReference>
<dbReference type="Gene3D" id="3.40.50.300">
    <property type="entry name" value="P-loop containing nucleotide triphosphate hydrolases"/>
    <property type="match status" value="1"/>
</dbReference>
<dbReference type="SUPFAM" id="SSF52540">
    <property type="entry name" value="P-loop containing nucleoside triphosphate hydrolases"/>
    <property type="match status" value="1"/>
</dbReference>
<dbReference type="InterPro" id="IPR052922">
    <property type="entry name" value="Cytidylate_Kinase-2"/>
</dbReference>
<name>A0A0D4C2D3_9MICC</name>
<dbReference type="CDD" id="cd02019">
    <property type="entry name" value="NK"/>
    <property type="match status" value="1"/>
</dbReference>
<organism evidence="1 2">
    <name type="scientific">Psychromicrobium lacuslunae</name>
    <dbReference type="NCBI Taxonomy" id="1618207"/>
    <lineage>
        <taxon>Bacteria</taxon>
        <taxon>Bacillati</taxon>
        <taxon>Actinomycetota</taxon>
        <taxon>Actinomycetes</taxon>
        <taxon>Micrococcales</taxon>
        <taxon>Micrococcaceae</taxon>
        <taxon>Psychromicrobium</taxon>
    </lineage>
</organism>
<dbReference type="InterPro" id="IPR027417">
    <property type="entry name" value="P-loop_NTPase"/>
</dbReference>